<evidence type="ECO:0000313" key="3">
    <source>
        <dbReference type="Proteomes" id="UP001634394"/>
    </source>
</evidence>
<name>A0ABD3XXZ5_SINWO</name>
<feature type="region of interest" description="Disordered" evidence="1">
    <location>
        <begin position="1"/>
        <end position="141"/>
    </location>
</feature>
<gene>
    <name evidence="2" type="ORF">ACJMK2_002190</name>
</gene>
<protein>
    <submittedName>
        <fullName evidence="2">Uncharacterized protein</fullName>
    </submittedName>
</protein>
<dbReference type="Proteomes" id="UP001634394">
    <property type="component" value="Unassembled WGS sequence"/>
</dbReference>
<feature type="compositionally biased region" description="Acidic residues" evidence="1">
    <location>
        <begin position="98"/>
        <end position="107"/>
    </location>
</feature>
<feature type="region of interest" description="Disordered" evidence="1">
    <location>
        <begin position="164"/>
        <end position="244"/>
    </location>
</feature>
<dbReference type="AlphaFoldDB" id="A0ABD3XXZ5"/>
<feature type="compositionally biased region" description="Polar residues" evidence="1">
    <location>
        <begin position="76"/>
        <end position="86"/>
    </location>
</feature>
<feature type="compositionally biased region" description="Low complexity" evidence="1">
    <location>
        <begin position="10"/>
        <end position="25"/>
    </location>
</feature>
<organism evidence="2 3">
    <name type="scientific">Sinanodonta woodiana</name>
    <name type="common">Chinese pond mussel</name>
    <name type="synonym">Anodonta woodiana</name>
    <dbReference type="NCBI Taxonomy" id="1069815"/>
    <lineage>
        <taxon>Eukaryota</taxon>
        <taxon>Metazoa</taxon>
        <taxon>Spiralia</taxon>
        <taxon>Lophotrochozoa</taxon>
        <taxon>Mollusca</taxon>
        <taxon>Bivalvia</taxon>
        <taxon>Autobranchia</taxon>
        <taxon>Heteroconchia</taxon>
        <taxon>Palaeoheterodonta</taxon>
        <taxon>Unionida</taxon>
        <taxon>Unionoidea</taxon>
        <taxon>Unionidae</taxon>
        <taxon>Unioninae</taxon>
        <taxon>Sinanodonta</taxon>
    </lineage>
</organism>
<feature type="compositionally biased region" description="Basic and acidic residues" evidence="1">
    <location>
        <begin position="26"/>
        <end position="41"/>
    </location>
</feature>
<feature type="compositionally biased region" description="Basic and acidic residues" evidence="1">
    <location>
        <begin position="116"/>
        <end position="133"/>
    </location>
</feature>
<sequence>MGSGNSKTVAKSSPSKPKSASSPSKPKSETNNKEVQKEKVNSEALQKVETQKKPESDSKDNVKINSHEEKQEKTQSHVSVNKTPAKNTPPAEFKDSESSSDEDEDDIAAVLAARRQAKEEEERNKRNMRKPETEEYPETYAQKLQREQYLQTSLLRQKTFLKNPDEWEADENEVPDFDVSKFKAVNQQQLQKQDIYGNPELRQQPASDPDSYYSQPTTEHRKAIPRYDSNDEELMADIEKEFQL</sequence>
<keyword evidence="3" id="KW-1185">Reference proteome</keyword>
<accession>A0ABD3XXZ5</accession>
<evidence type="ECO:0000313" key="2">
    <source>
        <dbReference type="EMBL" id="KAL3889868.1"/>
    </source>
</evidence>
<proteinExistence type="predicted"/>
<dbReference type="EMBL" id="JBJQND010000001">
    <property type="protein sequence ID" value="KAL3889868.1"/>
    <property type="molecule type" value="Genomic_DNA"/>
</dbReference>
<reference evidence="2 3" key="1">
    <citation type="submission" date="2024-11" db="EMBL/GenBank/DDBJ databases">
        <title>Chromosome-level genome assembly of the freshwater bivalve Anodonta woodiana.</title>
        <authorList>
            <person name="Chen X."/>
        </authorList>
    </citation>
    <scope>NUCLEOTIDE SEQUENCE [LARGE SCALE GENOMIC DNA]</scope>
    <source>
        <strain evidence="2">MN2024</strain>
        <tissue evidence="2">Gills</tissue>
    </source>
</reference>
<comment type="caution">
    <text evidence="2">The sequence shown here is derived from an EMBL/GenBank/DDBJ whole genome shotgun (WGS) entry which is preliminary data.</text>
</comment>
<feature type="compositionally biased region" description="Basic and acidic residues" evidence="1">
    <location>
        <begin position="49"/>
        <end position="75"/>
    </location>
</feature>
<feature type="compositionally biased region" description="Acidic residues" evidence="1">
    <location>
        <begin position="166"/>
        <end position="176"/>
    </location>
</feature>
<evidence type="ECO:0000256" key="1">
    <source>
        <dbReference type="SAM" id="MobiDB-lite"/>
    </source>
</evidence>